<dbReference type="Proteomes" id="UP000799436">
    <property type="component" value="Unassembled WGS sequence"/>
</dbReference>
<feature type="compositionally biased region" description="Gly residues" evidence="1">
    <location>
        <begin position="46"/>
        <end position="57"/>
    </location>
</feature>
<protein>
    <recommendedName>
        <fullName evidence="4">CCHC-type domain-containing protein</fullName>
    </recommendedName>
</protein>
<evidence type="ECO:0008006" key="4">
    <source>
        <dbReference type="Google" id="ProtNLM"/>
    </source>
</evidence>
<dbReference type="GO" id="GO:0008270">
    <property type="term" value="F:zinc ion binding"/>
    <property type="evidence" value="ECO:0007669"/>
    <property type="project" value="InterPro"/>
</dbReference>
<dbReference type="OrthoDB" id="8026949at2759"/>
<dbReference type="AlphaFoldDB" id="A0A6G1L6L1"/>
<name>A0A6G1L6L1_9PEZI</name>
<dbReference type="InterPro" id="IPR036875">
    <property type="entry name" value="Znf_CCHC_sf"/>
</dbReference>
<sequence length="69" mass="6905">MGHTGRDCPKPTDWSRVECSNCKQKGHTFKRCTNPPADADGDEIGGGDGAAGGGWGAGDTAPAGSSGGW</sequence>
<gene>
    <name evidence="2" type="ORF">EJ03DRAFT_328225</name>
</gene>
<evidence type="ECO:0000313" key="2">
    <source>
        <dbReference type="EMBL" id="KAF2768573.1"/>
    </source>
</evidence>
<organism evidence="2 3">
    <name type="scientific">Teratosphaeria nubilosa</name>
    <dbReference type="NCBI Taxonomy" id="161662"/>
    <lineage>
        <taxon>Eukaryota</taxon>
        <taxon>Fungi</taxon>
        <taxon>Dikarya</taxon>
        <taxon>Ascomycota</taxon>
        <taxon>Pezizomycotina</taxon>
        <taxon>Dothideomycetes</taxon>
        <taxon>Dothideomycetidae</taxon>
        <taxon>Mycosphaerellales</taxon>
        <taxon>Teratosphaeriaceae</taxon>
        <taxon>Teratosphaeria</taxon>
    </lineage>
</organism>
<evidence type="ECO:0000256" key="1">
    <source>
        <dbReference type="SAM" id="MobiDB-lite"/>
    </source>
</evidence>
<accession>A0A6G1L6L1</accession>
<reference evidence="2" key="1">
    <citation type="journal article" date="2020" name="Stud. Mycol.">
        <title>101 Dothideomycetes genomes: a test case for predicting lifestyles and emergence of pathogens.</title>
        <authorList>
            <person name="Haridas S."/>
            <person name="Albert R."/>
            <person name="Binder M."/>
            <person name="Bloem J."/>
            <person name="Labutti K."/>
            <person name="Salamov A."/>
            <person name="Andreopoulos B."/>
            <person name="Baker S."/>
            <person name="Barry K."/>
            <person name="Bills G."/>
            <person name="Bluhm B."/>
            <person name="Cannon C."/>
            <person name="Castanera R."/>
            <person name="Culley D."/>
            <person name="Daum C."/>
            <person name="Ezra D."/>
            <person name="Gonzalez J."/>
            <person name="Henrissat B."/>
            <person name="Kuo A."/>
            <person name="Liang C."/>
            <person name="Lipzen A."/>
            <person name="Lutzoni F."/>
            <person name="Magnuson J."/>
            <person name="Mondo S."/>
            <person name="Nolan M."/>
            <person name="Ohm R."/>
            <person name="Pangilinan J."/>
            <person name="Park H.-J."/>
            <person name="Ramirez L."/>
            <person name="Alfaro M."/>
            <person name="Sun H."/>
            <person name="Tritt A."/>
            <person name="Yoshinaga Y."/>
            <person name="Zwiers L.-H."/>
            <person name="Turgeon B."/>
            <person name="Goodwin S."/>
            <person name="Spatafora J."/>
            <person name="Crous P."/>
            <person name="Grigoriev I."/>
        </authorList>
    </citation>
    <scope>NUCLEOTIDE SEQUENCE</scope>
    <source>
        <strain evidence="2">CBS 116005</strain>
    </source>
</reference>
<dbReference type="GO" id="GO:0003676">
    <property type="term" value="F:nucleic acid binding"/>
    <property type="evidence" value="ECO:0007669"/>
    <property type="project" value="InterPro"/>
</dbReference>
<proteinExistence type="predicted"/>
<keyword evidence="3" id="KW-1185">Reference proteome</keyword>
<dbReference type="SUPFAM" id="SSF57756">
    <property type="entry name" value="Retrovirus zinc finger-like domains"/>
    <property type="match status" value="1"/>
</dbReference>
<dbReference type="Gene3D" id="4.10.60.10">
    <property type="entry name" value="Zinc finger, CCHC-type"/>
    <property type="match status" value="1"/>
</dbReference>
<dbReference type="EMBL" id="ML995843">
    <property type="protein sequence ID" value="KAF2768573.1"/>
    <property type="molecule type" value="Genomic_DNA"/>
</dbReference>
<feature type="compositionally biased region" description="Low complexity" evidence="1">
    <location>
        <begin position="58"/>
        <end position="69"/>
    </location>
</feature>
<feature type="region of interest" description="Disordered" evidence="1">
    <location>
        <begin position="26"/>
        <end position="69"/>
    </location>
</feature>
<evidence type="ECO:0000313" key="3">
    <source>
        <dbReference type="Proteomes" id="UP000799436"/>
    </source>
</evidence>